<comment type="caution">
    <text evidence="1">The sequence shown here is derived from an EMBL/GenBank/DDBJ whole genome shotgun (WGS) entry which is preliminary data.</text>
</comment>
<proteinExistence type="predicted"/>
<evidence type="ECO:0000313" key="2">
    <source>
        <dbReference type="Proteomes" id="UP000821845"/>
    </source>
</evidence>
<evidence type="ECO:0000313" key="1">
    <source>
        <dbReference type="EMBL" id="KAH6937544.1"/>
    </source>
</evidence>
<protein>
    <submittedName>
        <fullName evidence="1">Uncharacterized protein</fullName>
    </submittedName>
</protein>
<name>A0ACB7SUE5_HYAAI</name>
<accession>A0ACB7SUE5</accession>
<organism evidence="1 2">
    <name type="scientific">Hyalomma asiaticum</name>
    <name type="common">Tick</name>
    <dbReference type="NCBI Taxonomy" id="266040"/>
    <lineage>
        <taxon>Eukaryota</taxon>
        <taxon>Metazoa</taxon>
        <taxon>Ecdysozoa</taxon>
        <taxon>Arthropoda</taxon>
        <taxon>Chelicerata</taxon>
        <taxon>Arachnida</taxon>
        <taxon>Acari</taxon>
        <taxon>Parasitiformes</taxon>
        <taxon>Ixodida</taxon>
        <taxon>Ixodoidea</taxon>
        <taxon>Ixodidae</taxon>
        <taxon>Hyalomminae</taxon>
        <taxon>Hyalomma</taxon>
    </lineage>
</organism>
<keyword evidence="2" id="KW-1185">Reference proteome</keyword>
<sequence>MPQTSSHLAAKRSRSPSHFLRDAGAQRTETSNRRTPSRSMTIKRTHRGSPVKAVTRTIFHFLLDRLAATEITEREAYRGREGGGDKKKKENDSERPLFRAVAAVAQQAIDKEERPTERRPPLPRTWRPPPTDREGGGGHELEAPDFTHRLALRGNAIPHLPRSPVGHFERSL</sequence>
<gene>
    <name evidence="1" type="ORF">HPB50_001697</name>
</gene>
<reference evidence="1" key="1">
    <citation type="submission" date="2020-05" db="EMBL/GenBank/DDBJ databases">
        <title>Large-scale comparative analyses of tick genomes elucidate their genetic diversity and vector capacities.</title>
        <authorList>
            <person name="Jia N."/>
            <person name="Wang J."/>
            <person name="Shi W."/>
            <person name="Du L."/>
            <person name="Sun Y."/>
            <person name="Zhan W."/>
            <person name="Jiang J."/>
            <person name="Wang Q."/>
            <person name="Zhang B."/>
            <person name="Ji P."/>
            <person name="Sakyi L.B."/>
            <person name="Cui X."/>
            <person name="Yuan T."/>
            <person name="Jiang B."/>
            <person name="Yang W."/>
            <person name="Lam T.T.-Y."/>
            <person name="Chang Q."/>
            <person name="Ding S."/>
            <person name="Wang X."/>
            <person name="Zhu J."/>
            <person name="Ruan X."/>
            <person name="Zhao L."/>
            <person name="Wei J."/>
            <person name="Que T."/>
            <person name="Du C."/>
            <person name="Cheng J."/>
            <person name="Dai P."/>
            <person name="Han X."/>
            <person name="Huang E."/>
            <person name="Gao Y."/>
            <person name="Liu J."/>
            <person name="Shao H."/>
            <person name="Ye R."/>
            <person name="Li L."/>
            <person name="Wei W."/>
            <person name="Wang X."/>
            <person name="Wang C."/>
            <person name="Yang T."/>
            <person name="Huo Q."/>
            <person name="Li W."/>
            <person name="Guo W."/>
            <person name="Chen H."/>
            <person name="Zhou L."/>
            <person name="Ni X."/>
            <person name="Tian J."/>
            <person name="Zhou Y."/>
            <person name="Sheng Y."/>
            <person name="Liu T."/>
            <person name="Pan Y."/>
            <person name="Xia L."/>
            <person name="Li J."/>
            <person name="Zhao F."/>
            <person name="Cao W."/>
        </authorList>
    </citation>
    <scope>NUCLEOTIDE SEQUENCE</scope>
    <source>
        <strain evidence="1">Hyas-2018</strain>
    </source>
</reference>
<dbReference type="Proteomes" id="UP000821845">
    <property type="component" value="Chromosome 2"/>
</dbReference>
<dbReference type="EMBL" id="CM023482">
    <property type="protein sequence ID" value="KAH6937544.1"/>
    <property type="molecule type" value="Genomic_DNA"/>
</dbReference>